<reference evidence="8 9" key="1">
    <citation type="submission" date="2016-02" db="EMBL/GenBank/DDBJ databases">
        <authorList>
            <consortium name="Pathogen Informatics"/>
        </authorList>
    </citation>
    <scope>NUCLEOTIDE SEQUENCE [LARGE SCALE GENOMIC DNA]</scope>
    <source>
        <strain evidence="8 9">RC20</strain>
    </source>
</reference>
<accession>A0A128EKW2</accession>
<evidence type="ECO:0000256" key="6">
    <source>
        <dbReference type="ARBA" id="ARBA00022842"/>
    </source>
</evidence>
<protein>
    <submittedName>
        <fullName evidence="8">3-deoxy-D-manno-octulosonate 8-phosphate phosphatase (KDO 8-P phosphatase)</fullName>
        <ecNumber evidence="8">3.1.3.45</ecNumber>
    </submittedName>
</protein>
<comment type="cofactor">
    <cofactor evidence="1 7">
        <name>Mg(2+)</name>
        <dbReference type="ChEBI" id="CHEBI:18420"/>
    </cofactor>
</comment>
<dbReference type="RefSeq" id="WP_075540568.1">
    <property type="nucleotide sequence ID" value="NZ_CP053844.1"/>
</dbReference>
<dbReference type="SFLD" id="SFLDG01138">
    <property type="entry name" value="C1.6.2:_Deoxy-d-mannose-octulo"/>
    <property type="match status" value="1"/>
</dbReference>
<dbReference type="Gene3D" id="3.40.50.1000">
    <property type="entry name" value="HAD superfamily/HAD-like"/>
    <property type="match status" value="1"/>
</dbReference>
<dbReference type="PANTHER" id="PTHR21485">
    <property type="entry name" value="HAD SUPERFAMILY MEMBERS CMAS AND KDSC"/>
    <property type="match status" value="1"/>
</dbReference>
<dbReference type="GO" id="GO:0008781">
    <property type="term" value="F:N-acylneuraminate cytidylyltransferase activity"/>
    <property type="evidence" value="ECO:0007669"/>
    <property type="project" value="TreeGrafter"/>
</dbReference>
<dbReference type="InterPro" id="IPR006549">
    <property type="entry name" value="HAD-SF_hydro_IIIA"/>
</dbReference>
<dbReference type="GO" id="GO:0046872">
    <property type="term" value="F:metal ion binding"/>
    <property type="evidence" value="ECO:0007669"/>
    <property type="project" value="UniProtKB-KW"/>
</dbReference>
<dbReference type="EC" id="3.1.3.45" evidence="8"/>
<dbReference type="InterPro" id="IPR036412">
    <property type="entry name" value="HAD-like_sf"/>
</dbReference>
<dbReference type="NCBIfam" id="TIGR01670">
    <property type="entry name" value="KdsC-phosphatas"/>
    <property type="match status" value="1"/>
</dbReference>
<evidence type="ECO:0000256" key="5">
    <source>
        <dbReference type="ARBA" id="ARBA00022801"/>
    </source>
</evidence>
<dbReference type="Proteomes" id="UP000069632">
    <property type="component" value="Unassembled WGS sequence"/>
</dbReference>
<evidence type="ECO:0000256" key="1">
    <source>
        <dbReference type="ARBA" id="ARBA00001946"/>
    </source>
</evidence>
<keyword evidence="4 7" id="KW-0479">Metal-binding</keyword>
<evidence type="ECO:0000313" key="8">
    <source>
        <dbReference type="EMBL" id="CZE49257.1"/>
    </source>
</evidence>
<dbReference type="SFLD" id="SFLDS00003">
    <property type="entry name" value="Haloacid_Dehalogenase"/>
    <property type="match status" value="1"/>
</dbReference>
<organism evidence="8 9">
    <name type="scientific">Campylobacter geochelonis</name>
    <dbReference type="NCBI Taxonomy" id="1780362"/>
    <lineage>
        <taxon>Bacteria</taxon>
        <taxon>Pseudomonadati</taxon>
        <taxon>Campylobacterota</taxon>
        <taxon>Epsilonproteobacteria</taxon>
        <taxon>Campylobacterales</taxon>
        <taxon>Campylobacteraceae</taxon>
        <taxon>Campylobacter</taxon>
    </lineage>
</organism>
<evidence type="ECO:0000256" key="2">
    <source>
        <dbReference type="ARBA" id="ARBA00005893"/>
    </source>
</evidence>
<feature type="binding site" evidence="7">
    <location>
        <position position="10"/>
    </location>
    <ligand>
        <name>substrate</name>
    </ligand>
</feature>
<feature type="binding site" evidence="7">
    <location>
        <position position="101"/>
    </location>
    <ligand>
        <name>Mg(2+)</name>
        <dbReference type="ChEBI" id="CHEBI:18420"/>
    </ligand>
</feature>
<evidence type="ECO:0000256" key="7">
    <source>
        <dbReference type="PIRSR" id="PIRSR006118-2"/>
    </source>
</evidence>
<feature type="binding site" evidence="7">
    <location>
        <position position="8"/>
    </location>
    <ligand>
        <name>Mg(2+)</name>
        <dbReference type="ChEBI" id="CHEBI:18420"/>
    </ligand>
</feature>
<dbReference type="EMBL" id="FIZP01000016">
    <property type="protein sequence ID" value="CZE49257.1"/>
    <property type="molecule type" value="Genomic_DNA"/>
</dbReference>
<dbReference type="PIRSF" id="PIRSF006118">
    <property type="entry name" value="KDO8-P_Ptase"/>
    <property type="match status" value="1"/>
</dbReference>
<dbReference type="SFLD" id="SFLDG01136">
    <property type="entry name" value="C1.6:_Phosphoserine_Phosphatas"/>
    <property type="match status" value="1"/>
</dbReference>
<dbReference type="AlphaFoldDB" id="A0A128EKW2"/>
<proteinExistence type="inferred from homology"/>
<comment type="similarity">
    <text evidence="2">Belongs to the KdsC family.</text>
</comment>
<dbReference type="Pfam" id="PF08282">
    <property type="entry name" value="Hydrolase_3"/>
    <property type="match status" value="1"/>
</dbReference>
<dbReference type="OrthoDB" id="9805604at2"/>
<dbReference type="CDD" id="cd01630">
    <property type="entry name" value="HAD_KDO-like"/>
    <property type="match status" value="1"/>
</dbReference>
<comment type="subunit">
    <text evidence="3">Homotetramer.</text>
</comment>
<name>A0A128EKW2_9BACT</name>
<gene>
    <name evidence="8" type="primary">kdsC</name>
    <name evidence="8" type="ORF">ERS672216_01832</name>
</gene>
<dbReference type="GO" id="GO:0019143">
    <property type="term" value="F:3-deoxy-manno-octulosonate-8-phosphatase activity"/>
    <property type="evidence" value="ECO:0007669"/>
    <property type="project" value="UniProtKB-EC"/>
</dbReference>
<evidence type="ECO:0000313" key="9">
    <source>
        <dbReference type="Proteomes" id="UP000069632"/>
    </source>
</evidence>
<dbReference type="InterPro" id="IPR010023">
    <property type="entry name" value="KdsC_fam"/>
</dbReference>
<keyword evidence="9" id="KW-1185">Reference proteome</keyword>
<dbReference type="SUPFAM" id="SSF56784">
    <property type="entry name" value="HAD-like"/>
    <property type="match status" value="1"/>
</dbReference>
<dbReference type="PANTHER" id="PTHR21485:SF3">
    <property type="entry name" value="N-ACYLNEURAMINATE CYTIDYLYLTRANSFERASE"/>
    <property type="match status" value="1"/>
</dbReference>
<keyword evidence="6 7" id="KW-0460">Magnesium</keyword>
<keyword evidence="5 8" id="KW-0378">Hydrolase</keyword>
<dbReference type="InterPro" id="IPR023214">
    <property type="entry name" value="HAD_sf"/>
</dbReference>
<dbReference type="NCBIfam" id="TIGR01662">
    <property type="entry name" value="HAD-SF-IIIA"/>
    <property type="match status" value="1"/>
</dbReference>
<evidence type="ECO:0000256" key="3">
    <source>
        <dbReference type="ARBA" id="ARBA00011881"/>
    </source>
</evidence>
<dbReference type="FunFam" id="3.40.50.1000:FF:000029">
    <property type="entry name" value="3-deoxy-D-manno-octulosonate 8-phosphate phosphatase KdsC"/>
    <property type="match status" value="1"/>
</dbReference>
<sequence length="162" mass="18033">MIDIIFLDVDGCMSDGGLYHSNSGEEMKKFNVKDGFAIEQWSKMGKIVAIITGKKSQIVEKRGAELSIKYVFQGVKDKLEVAKEILKKEGLELSNAAAIGDDYNDMKLLNAVALSFKPANAMPLVQADITLSKNGGDGAVREMIEMIIDKNDMREIWMQKWL</sequence>
<evidence type="ECO:0000256" key="4">
    <source>
        <dbReference type="ARBA" id="ARBA00022723"/>
    </source>
</evidence>
<dbReference type="InterPro" id="IPR050793">
    <property type="entry name" value="CMP-NeuNAc_synthase"/>
</dbReference>